<comment type="caution">
    <text evidence="1">The sequence shown here is derived from an EMBL/GenBank/DDBJ whole genome shotgun (WGS) entry which is preliminary data.</text>
</comment>
<name>A0AAV0P4G6_9ROSI</name>
<evidence type="ECO:0000313" key="2">
    <source>
        <dbReference type="Proteomes" id="UP001154282"/>
    </source>
</evidence>
<gene>
    <name evidence="1" type="ORF">LITE_LOCUS36869</name>
</gene>
<dbReference type="AlphaFoldDB" id="A0AAV0P4G6"/>
<protein>
    <submittedName>
        <fullName evidence="1">Uncharacterized protein</fullName>
    </submittedName>
</protein>
<keyword evidence="2" id="KW-1185">Reference proteome</keyword>
<organism evidence="1 2">
    <name type="scientific">Linum tenue</name>
    <dbReference type="NCBI Taxonomy" id="586396"/>
    <lineage>
        <taxon>Eukaryota</taxon>
        <taxon>Viridiplantae</taxon>
        <taxon>Streptophyta</taxon>
        <taxon>Embryophyta</taxon>
        <taxon>Tracheophyta</taxon>
        <taxon>Spermatophyta</taxon>
        <taxon>Magnoliopsida</taxon>
        <taxon>eudicotyledons</taxon>
        <taxon>Gunneridae</taxon>
        <taxon>Pentapetalae</taxon>
        <taxon>rosids</taxon>
        <taxon>fabids</taxon>
        <taxon>Malpighiales</taxon>
        <taxon>Linaceae</taxon>
        <taxon>Linum</taxon>
    </lineage>
</organism>
<evidence type="ECO:0000313" key="1">
    <source>
        <dbReference type="EMBL" id="CAI0466063.1"/>
    </source>
</evidence>
<proteinExistence type="predicted"/>
<dbReference type="EMBL" id="CAMGYJ010000008">
    <property type="protein sequence ID" value="CAI0466063.1"/>
    <property type="molecule type" value="Genomic_DNA"/>
</dbReference>
<accession>A0AAV0P4G6</accession>
<feature type="non-terminal residue" evidence="1">
    <location>
        <position position="138"/>
    </location>
</feature>
<dbReference type="Proteomes" id="UP001154282">
    <property type="component" value="Unassembled WGS sequence"/>
</dbReference>
<sequence>MLLNRKYTMYGVFYMVILRQLSLPLCGKTPTFFTPSTLSPLSPSSMYSLPPSLNGFTITFQMRWEERKKGSRLRVRVLPAAKETSIDGVYLTLFQVPEVVVSKFDKTMLWLSMVSTHNTTSSAKQNGMAFTFQFQRMF</sequence>
<reference evidence="1" key="1">
    <citation type="submission" date="2022-08" db="EMBL/GenBank/DDBJ databases">
        <authorList>
            <person name="Gutierrez-Valencia J."/>
        </authorList>
    </citation>
    <scope>NUCLEOTIDE SEQUENCE</scope>
</reference>